<evidence type="ECO:0000259" key="2">
    <source>
        <dbReference type="PROSITE" id="PS50011"/>
    </source>
</evidence>
<dbReference type="SUPFAM" id="SSF56112">
    <property type="entry name" value="Protein kinase-like (PK-like)"/>
    <property type="match status" value="1"/>
</dbReference>
<dbReference type="PANTHER" id="PTHR24416:SF583">
    <property type="entry name" value="RECEPTOR PROTEIN-TYROSINE KINASE"/>
    <property type="match status" value="1"/>
</dbReference>
<protein>
    <submittedName>
        <fullName evidence="3">Platelet-derived growth factor receptor alpha</fullName>
    </submittedName>
</protein>
<feature type="non-terminal residue" evidence="3">
    <location>
        <position position="1"/>
    </location>
</feature>
<dbReference type="InterPro" id="IPR011009">
    <property type="entry name" value="Kinase-like_dom_sf"/>
</dbReference>
<dbReference type="Proteomes" id="UP000225706">
    <property type="component" value="Unassembled WGS sequence"/>
</dbReference>
<feature type="compositionally biased region" description="Basic and acidic residues" evidence="1">
    <location>
        <begin position="43"/>
        <end position="56"/>
    </location>
</feature>
<dbReference type="InterPro" id="IPR008266">
    <property type="entry name" value="Tyr_kinase_AS"/>
</dbReference>
<feature type="domain" description="Protein kinase" evidence="2">
    <location>
        <begin position="1"/>
        <end position="165"/>
    </location>
</feature>
<reference evidence="4" key="1">
    <citation type="journal article" date="2017" name="bioRxiv">
        <title>Comparative analysis of the genomes of Stylophora pistillata and Acropora digitifera provides evidence for extensive differences between species of corals.</title>
        <authorList>
            <person name="Voolstra C.R."/>
            <person name="Li Y."/>
            <person name="Liew Y.J."/>
            <person name="Baumgarten S."/>
            <person name="Zoccola D."/>
            <person name="Flot J.-F."/>
            <person name="Tambutte S."/>
            <person name="Allemand D."/>
            <person name="Aranda M."/>
        </authorList>
    </citation>
    <scope>NUCLEOTIDE SEQUENCE [LARGE SCALE GENOMIC DNA]</scope>
</reference>
<gene>
    <name evidence="3" type="primary">pdgfra</name>
    <name evidence="3" type="ORF">AWC38_SpisGene25171</name>
</gene>
<dbReference type="InterPro" id="IPR000719">
    <property type="entry name" value="Prot_kinase_dom"/>
</dbReference>
<dbReference type="GO" id="GO:0004714">
    <property type="term" value="F:transmembrane receptor protein tyrosine kinase activity"/>
    <property type="evidence" value="ECO:0007669"/>
    <property type="project" value="TreeGrafter"/>
</dbReference>
<dbReference type="AlphaFoldDB" id="A0A2B4R332"/>
<dbReference type="GO" id="GO:0005524">
    <property type="term" value="F:ATP binding"/>
    <property type="evidence" value="ECO:0007669"/>
    <property type="project" value="InterPro"/>
</dbReference>
<evidence type="ECO:0000313" key="4">
    <source>
        <dbReference type="Proteomes" id="UP000225706"/>
    </source>
</evidence>
<dbReference type="Gene3D" id="1.10.510.10">
    <property type="entry name" value="Transferase(Phosphotransferase) domain 1"/>
    <property type="match status" value="1"/>
</dbReference>
<evidence type="ECO:0000256" key="1">
    <source>
        <dbReference type="SAM" id="MobiDB-lite"/>
    </source>
</evidence>
<sequence length="165" mass="18164">KNPYGDCITEIPSKSRAPAINSSSNSEPGGTSFYAENRNLKSTAEEVRDVSGENKPEAYNSVPSPDDKLQPTEAETPQAVFSIELPRGDVLTEKKDEECSDDCESFVPADLLSLAWQIAKGMAYLSGKGLVHRDLAARNILVGHGKRLKIADFGLMREMYHELYE</sequence>
<dbReference type="PROSITE" id="PS50011">
    <property type="entry name" value="PROTEIN_KINASE_DOM"/>
    <property type="match status" value="1"/>
</dbReference>
<dbReference type="PANTHER" id="PTHR24416">
    <property type="entry name" value="TYROSINE-PROTEIN KINASE RECEPTOR"/>
    <property type="match status" value="1"/>
</dbReference>
<organism evidence="3 4">
    <name type="scientific">Stylophora pistillata</name>
    <name type="common">Smooth cauliflower coral</name>
    <dbReference type="NCBI Taxonomy" id="50429"/>
    <lineage>
        <taxon>Eukaryota</taxon>
        <taxon>Metazoa</taxon>
        <taxon>Cnidaria</taxon>
        <taxon>Anthozoa</taxon>
        <taxon>Hexacorallia</taxon>
        <taxon>Scleractinia</taxon>
        <taxon>Astrocoeniina</taxon>
        <taxon>Pocilloporidae</taxon>
        <taxon>Stylophora</taxon>
    </lineage>
</organism>
<evidence type="ECO:0000313" key="3">
    <source>
        <dbReference type="EMBL" id="PFX11229.1"/>
    </source>
</evidence>
<dbReference type="GO" id="GO:0005886">
    <property type="term" value="C:plasma membrane"/>
    <property type="evidence" value="ECO:0007669"/>
    <property type="project" value="TreeGrafter"/>
</dbReference>
<dbReference type="STRING" id="50429.A0A2B4R332"/>
<feature type="compositionally biased region" description="Polar residues" evidence="1">
    <location>
        <begin position="20"/>
        <end position="29"/>
    </location>
</feature>
<keyword evidence="3" id="KW-0675">Receptor</keyword>
<dbReference type="Pfam" id="PF07714">
    <property type="entry name" value="PK_Tyr_Ser-Thr"/>
    <property type="match status" value="1"/>
</dbReference>
<accession>A0A2B4R332</accession>
<keyword evidence="4" id="KW-1185">Reference proteome</keyword>
<comment type="caution">
    <text evidence="3">The sequence shown here is derived from an EMBL/GenBank/DDBJ whole genome shotgun (WGS) entry which is preliminary data.</text>
</comment>
<dbReference type="EMBL" id="LSMT01003140">
    <property type="protein sequence ID" value="PFX11229.1"/>
    <property type="molecule type" value="Genomic_DNA"/>
</dbReference>
<dbReference type="GO" id="GO:0007169">
    <property type="term" value="P:cell surface receptor protein tyrosine kinase signaling pathway"/>
    <property type="evidence" value="ECO:0007669"/>
    <property type="project" value="TreeGrafter"/>
</dbReference>
<name>A0A2B4R332_STYPI</name>
<dbReference type="InterPro" id="IPR050122">
    <property type="entry name" value="RTK"/>
</dbReference>
<dbReference type="OrthoDB" id="5975131at2759"/>
<dbReference type="PROSITE" id="PS00109">
    <property type="entry name" value="PROTEIN_KINASE_TYR"/>
    <property type="match status" value="1"/>
</dbReference>
<proteinExistence type="predicted"/>
<dbReference type="InterPro" id="IPR001245">
    <property type="entry name" value="Ser-Thr/Tyr_kinase_cat_dom"/>
</dbReference>
<feature type="non-terminal residue" evidence="3">
    <location>
        <position position="165"/>
    </location>
</feature>
<feature type="region of interest" description="Disordered" evidence="1">
    <location>
        <begin position="1"/>
        <end position="77"/>
    </location>
</feature>
<dbReference type="GO" id="GO:0043235">
    <property type="term" value="C:receptor complex"/>
    <property type="evidence" value="ECO:0007669"/>
    <property type="project" value="TreeGrafter"/>
</dbReference>